<dbReference type="GO" id="GO:0008270">
    <property type="term" value="F:zinc ion binding"/>
    <property type="evidence" value="ECO:0007669"/>
    <property type="project" value="UniProtKB-KW"/>
</dbReference>
<dbReference type="CDD" id="cd23810">
    <property type="entry name" value="UBCc_BIRC6"/>
    <property type="match status" value="1"/>
</dbReference>
<dbReference type="KEGG" id="tet:TTHERM_00149190"/>
<dbReference type="InParanoid" id="I7ML74"/>
<dbReference type="NCBIfam" id="TIGR01408">
    <property type="entry name" value="Ube1"/>
    <property type="match status" value="1"/>
</dbReference>
<dbReference type="InterPro" id="IPR016135">
    <property type="entry name" value="UBQ-conjugating_enzyme/RWD"/>
</dbReference>
<evidence type="ECO:0000256" key="9">
    <source>
        <dbReference type="SAM" id="MobiDB-lite"/>
    </source>
</evidence>
<feature type="compositionally biased region" description="Low complexity" evidence="9">
    <location>
        <begin position="4544"/>
        <end position="4564"/>
    </location>
</feature>
<feature type="region of interest" description="Disordered" evidence="9">
    <location>
        <begin position="4529"/>
        <end position="4564"/>
    </location>
</feature>
<evidence type="ECO:0000259" key="10">
    <source>
        <dbReference type="PROSITE" id="PS50127"/>
    </source>
</evidence>
<feature type="compositionally biased region" description="Acidic residues" evidence="9">
    <location>
        <begin position="6072"/>
        <end position="6081"/>
    </location>
</feature>
<dbReference type="RefSeq" id="XP_001021554.2">
    <property type="nucleotide sequence ID" value="XM_001021554.2"/>
</dbReference>
<dbReference type="InterPro" id="IPR018965">
    <property type="entry name" value="Ub-activating_enz_E1_C"/>
</dbReference>
<dbReference type="EMBL" id="GG662603">
    <property type="protein sequence ID" value="EAS01309.2"/>
    <property type="molecule type" value="Genomic_DNA"/>
</dbReference>
<keyword evidence="4" id="KW-0479">Metal-binding</keyword>
<dbReference type="Proteomes" id="UP000009168">
    <property type="component" value="Unassembled WGS sequence"/>
</dbReference>
<feature type="region of interest" description="Disordered" evidence="9">
    <location>
        <begin position="2435"/>
        <end position="2473"/>
    </location>
</feature>
<feature type="compositionally biased region" description="Basic and acidic residues" evidence="9">
    <location>
        <begin position="2725"/>
        <end position="2739"/>
    </location>
</feature>
<dbReference type="Gene3D" id="3.50.50.80">
    <property type="entry name" value="Ubiquitin-activating enzyme E1, inactive adenylation domain, subdomain 1"/>
    <property type="match status" value="1"/>
</dbReference>
<dbReference type="InterPro" id="IPR035985">
    <property type="entry name" value="Ubiquitin-activating_enz"/>
</dbReference>
<dbReference type="SUPFAM" id="SSF69572">
    <property type="entry name" value="Activating enzymes of the ubiquitin-like proteins"/>
    <property type="match status" value="2"/>
</dbReference>
<dbReference type="PRINTS" id="PR01849">
    <property type="entry name" value="UBIQUITINACT"/>
</dbReference>
<dbReference type="InterPro" id="IPR036443">
    <property type="entry name" value="Znf_RanBP2_sf"/>
</dbReference>
<reference evidence="13" key="1">
    <citation type="journal article" date="2006" name="PLoS Biol.">
        <title>Macronuclear genome sequence of the ciliate Tetrahymena thermophila, a model eukaryote.</title>
        <authorList>
            <person name="Eisen J.A."/>
            <person name="Coyne R.S."/>
            <person name="Wu M."/>
            <person name="Wu D."/>
            <person name="Thiagarajan M."/>
            <person name="Wortman J.R."/>
            <person name="Badger J.H."/>
            <person name="Ren Q."/>
            <person name="Amedeo P."/>
            <person name="Jones K.M."/>
            <person name="Tallon L.J."/>
            <person name="Delcher A.L."/>
            <person name="Salzberg S.L."/>
            <person name="Silva J.C."/>
            <person name="Haas B.J."/>
            <person name="Majoros W.H."/>
            <person name="Farzad M."/>
            <person name="Carlton J.M."/>
            <person name="Smith R.K. Jr."/>
            <person name="Garg J."/>
            <person name="Pearlman R.E."/>
            <person name="Karrer K.M."/>
            <person name="Sun L."/>
            <person name="Manning G."/>
            <person name="Elde N.C."/>
            <person name="Turkewitz A.P."/>
            <person name="Asai D.J."/>
            <person name="Wilkes D.E."/>
            <person name="Wang Y."/>
            <person name="Cai H."/>
            <person name="Collins K."/>
            <person name="Stewart B.A."/>
            <person name="Lee S.R."/>
            <person name="Wilamowska K."/>
            <person name="Weinberg Z."/>
            <person name="Ruzzo W.L."/>
            <person name="Wloga D."/>
            <person name="Gaertig J."/>
            <person name="Frankel J."/>
            <person name="Tsao C.-C."/>
            <person name="Gorovsky M.A."/>
            <person name="Keeling P.J."/>
            <person name="Waller R.F."/>
            <person name="Patron N.J."/>
            <person name="Cherry J.M."/>
            <person name="Stover N.A."/>
            <person name="Krieger C.J."/>
            <person name="del Toro C."/>
            <person name="Ryder H.F."/>
            <person name="Williamson S.C."/>
            <person name="Barbeau R.A."/>
            <person name="Hamilton E.P."/>
            <person name="Orias E."/>
        </authorList>
    </citation>
    <scope>NUCLEOTIDE SEQUENCE [LARGE SCALE GENOMIC DNA]</scope>
    <source>
        <strain evidence="13">SB210</strain>
    </source>
</reference>
<dbReference type="SMART" id="SM00985">
    <property type="entry name" value="UBA_e1_C"/>
    <property type="match status" value="1"/>
</dbReference>
<evidence type="ECO:0000256" key="2">
    <source>
        <dbReference type="ARBA" id="ARBA00005673"/>
    </source>
</evidence>
<dbReference type="Pfam" id="PF00179">
    <property type="entry name" value="UQ_con"/>
    <property type="match status" value="1"/>
</dbReference>
<feature type="domain" description="RanBP2-type" evidence="11">
    <location>
        <begin position="898"/>
        <end position="927"/>
    </location>
</feature>
<dbReference type="GO" id="GO:0031510">
    <property type="term" value="C:SUMO activating enzyme complex"/>
    <property type="evidence" value="ECO:0007669"/>
    <property type="project" value="TreeGrafter"/>
</dbReference>
<feature type="domain" description="UBC core" evidence="10">
    <location>
        <begin position="4920"/>
        <end position="5087"/>
    </location>
</feature>
<dbReference type="InterPro" id="IPR000011">
    <property type="entry name" value="UBQ/SUMO-activ_enz_E1-like"/>
</dbReference>
<dbReference type="GO" id="GO:0019948">
    <property type="term" value="F:SUMO activating enzyme activity"/>
    <property type="evidence" value="ECO:0007669"/>
    <property type="project" value="TreeGrafter"/>
</dbReference>
<evidence type="ECO:0000313" key="13">
    <source>
        <dbReference type="Proteomes" id="UP000009168"/>
    </source>
</evidence>
<dbReference type="eggNOG" id="KOG2012">
    <property type="taxonomic scope" value="Eukaryota"/>
</dbReference>
<evidence type="ECO:0000256" key="7">
    <source>
        <dbReference type="PROSITE-ProRule" id="PRU00322"/>
    </source>
</evidence>
<dbReference type="eggNOG" id="KOG0895">
    <property type="taxonomic scope" value="Eukaryota"/>
</dbReference>
<keyword evidence="6" id="KW-0862">Zinc</keyword>
<dbReference type="Gene3D" id="3.40.50.12550">
    <property type="entry name" value="Ubiquitin-activating enzyme E1, inactive adenylation domain, subdomain 2"/>
    <property type="match status" value="1"/>
</dbReference>
<dbReference type="Gene3D" id="2.40.30.180">
    <property type="entry name" value="Ubiquitin-activating enzyme E1, FCCH domain"/>
    <property type="match status" value="1"/>
</dbReference>
<dbReference type="UniPathway" id="UPA00143"/>
<evidence type="ECO:0000313" key="12">
    <source>
        <dbReference type="EMBL" id="EAS01309.2"/>
    </source>
</evidence>
<dbReference type="GO" id="GO:0016567">
    <property type="term" value="P:protein ubiquitination"/>
    <property type="evidence" value="ECO:0007669"/>
    <property type="project" value="UniProtKB-UniPathway"/>
</dbReference>
<dbReference type="STRING" id="312017.I7ML74"/>
<dbReference type="Gene3D" id="3.40.50.720">
    <property type="entry name" value="NAD(P)-binding Rossmann-like Domain"/>
    <property type="match status" value="1"/>
</dbReference>
<dbReference type="GO" id="GO:0005737">
    <property type="term" value="C:cytoplasm"/>
    <property type="evidence" value="ECO:0007669"/>
    <property type="project" value="TreeGrafter"/>
</dbReference>
<evidence type="ECO:0000256" key="6">
    <source>
        <dbReference type="ARBA" id="ARBA00022833"/>
    </source>
</evidence>
<sequence>MSIQFSEIKSPIFQQASDFAYDSSGSQIILVNSSSLQAQQVTFEKQSSLNQQVVGQQALNNQQQVMSDDISEQLSFQNTSFTYKQNICIPEEYQQVVGKEMLPQQQDKDQDNTKQDTQVVKSDKIQPSLGAYFNTLRFSKLKSSQTGISISPSGLTATCKASQSASYAICGTSFAHQNSYYLELEFPNGCEGIDFGLVQMPANLQNPQSLKTHLITYKYKTQKTVGVKIDTNDWTIKVWFNGEFQKVKSKRIPKGDYSFCLKMNLRGVTCIINPFAEDPEKKLSLYQRRTHLNGQVEAKEDQNATEQPLIQDLLIKVKDLLNQTQQSPKQVGSNKDENISIGYLEKNNNLIAIKDNKIKLIRKNHQGQYPFHLSHFQNRPTKLSDIVFLQIYLSEIEELISQPNLFEQISPKISENLLKKLAQAIELYGHIDDNQILAVPFNFCEIKSTIDSLIENVTSHINAIYEYLNPSVVQNLPEDKQVYVANNIDLISNNQVYPNDGLPFFNESDEDLPQQAVLEQASSAAEKVEEPAQQQIKQQIQKKSFKEDTDSHKSAVSVKDPIENLKDIAKNWDISSLHSILYTLLRLDEQLFAMTLHEDASNELKQLFNTGVSRIFAAFGRLISFYNYTNTNFSIENLAQAGLVNIHDLQQNLRHFLDYYTPLQISKASNVQDIQKQIQTQLEGNNFVNGSLNLDVGLDVTVNSMSYQVHKNSKNQISDKKVKFIKPQRKYLSNYICSFDSEGCVNIWNTELNLQRVAISEFKKEFVFPVECQIGNDLRKNEEELNSKMNEASNSSNFQSQLYKILENSISSQCKYAKKPKPIEKSIVADAEIIEKLLNYGFTVNVAKKACIEVKNESVEKALDVALRIQQEENSELEQNNQKSSLFSGDDEIHVNSIKQEWSCEICTYQNFGRFQKCEMCFSPAPESAYYTEEEVMEIMQEKLLQKQLEEERILKEIQRKEEEENRIKKETLEREEQRLKQLEENKQKMKAFLEQSEAKSGFLLNLKQNSLAQLIAGVSFNSQCGSGVSQKSLLRIRRFATNPNLLNQFYSLTSKGIVCNLNGQYIQENTINSLESILFSNENNRYIFETLSPIATENSDLHNLLAVSEANLQFEEESIIDCSWRLISQSSENETYDLFILTCSSNNQLNLHQYKMVFDILDPYNLQKKEIETQFIKKIIISTQQERTEEGLIVLSEKSEVVIVVIQNKIFYIPITKQVMSNEIQVKELKGSAENINLILSGSLFITDKTQTLTIINIPQQITVQQTQPNQIEQDSQIDLYNTINFTEQQLKFLKQQLQYYQIGTLANKLSQKSELYDSFSQLNSKHSFNLRNKHKFEVEFQLQNPQYLQSILLDFSLVSPQKDAKSLLPLTDCILKEKVDQNSFFSFDTWEPQSQPKTSQNGNSNLNLNEKSNKYLPLSIQLCTGTPYSQKHQSSSILFPNQSSFQSFDQNCCFLVKHLHNKYIVADSVTIESYDHPIEGGYPVGTLLIFTADHPSVIERAAHQFSQMTQAEYDEWREKNQGRNLEQWEPVACVSFSESQTIKTVNVDYKRCSKYILVMPTSLRQKFKHLTGNQCTSYQFVGVQGFALNEVSQLENGFNLKNSSSSEIQFIQKYINENVTIEVKTQQSNEWIALTEEKTSIFLKNFAKNTVVPNYKLNTSIVKRLSDLGEVASSLANSSDLTLQFISEDIFTQSKISQIRIKIANNQINNFNQIQSLGFTVKGRIYGGSGQSLSEIQNNILLNPSYYETINGKIVSQLIALSSASYNQATRNLIEAASQYLIQVMSSSHNYLLNDDMINLIYTKFDLERFISSNILQNPTRKFTYQYNLLRSFSRCTGFQQKLLSALLNLLPQITTRQIPVTESGLSIYLSLLRWCQPQNASKIFLQLLNQLHIISKKVQEKKDSYYNILTSRFDINTLCFEKSLFSELFLSKEYKYSHSNLQAKDNSYLNSKVYITEDVFVHEIYIDLQKKYNLNEISLAFNRNSIYQSSFRVIVWKFQNNKQEMLVDEQYGSETFVQLSNYSHESSSLKQFQNREEISTLKLLETAETSQVSSRYLIIQINFSLRPFIGTSKQLSDIPFQNNHFRPLIQGVLSQEESNEQIPSCFPQDFASQSVGIDAAGVTKSKIDAAGVTKSKTDAGNSQINKEHQSLAILDEMQNKLKALLTNEEAHRDIIIKQVIEIEEVLKQNYLQENCRRFNNTNQQAALSNDCNLSYLYTLAYSFSQFLRKINEVNNNSEDKKNNQWINSATNGRNNIFHDVFETFVVFDNSLLSQEILTLLGEVLIDNLSEKEWLQFVFTILKRYLMQPKQATLPINQLFSQTNLIKALDRISIPLGEVLAFLATQLNIPIENVILETQEREISYGYLAPTLALLYNGFKNIPKISINQRAQKNKENTNNQSANPNKLAQVLDPMSLKLTKSVSRELERINNQKIVSQDQEQSQQNKINSKGQNSAQKEAKQSDKNEEEEEDIFIVLPPAGVKRSVSHPLKNEIQKRQLQNESQLLTSIEEQEDIVRLDYDESFNVAFQVCVWIVEHKNKFDSQEEFVQLMKLCFNLLELISSLSSMNGIKRTLLANSFDNNTFFKLYFYVLSSGHKEIIALLSHLVLLLSNPPSFSQIDWASLNKEERSFLLNEKQSLEEIQLILVFQIEQIMQWMLEYSMYPSSSKNNLYGMILQKEIDSEEWSSHLQFTMQLLLEVNKTLQEEFKHKSFLEASASNLRKGSYDQNRRRQQSAERRSKKNSSPNQNTNQSSQKEENIDDAGEVEDEIAEITQKTFMATSHDPSQSVGRQISQQQQHNANTNDLVPVGISRSLSVPINKQQILTQYTKQQMLEFVDKSISERSCSLSLRTAITLIDLIEASSTGTQANQIYNSNGKLLSFIDNAQIWTLLFKFIEQLKLKQILSSKLFERLANLFFNYEFLTSKTLQQMLLSKSYDFLMLTQSLFNKITNETQSPNFPPHMSAVLNSPTLASKRESAVKDHKQFCQLLLNIIFEQLIPGLTLESTITSSLPSKRIFVQDIPQQISSVIAKKTGILQTSSIHYFIINGWLDILLTKSTPKPESYYTQPQNDVSYCKLSPLSAASLLVNISQYLLTHCNFGGLRGIEISDHEVLIKLQIISILIQIFTRSQVSPTTNTCPSTSQPQCLKELFTTSDYIIQEKITNSLQNLIKWYIFNKSKETKNSPCSVSLSQISSQVMKIFEATTEFQNIAKIFLNELIVVCKNLDRVMKEQFNKNQINVLIAQQITDNASYLLETMFDLLVCNDEIASYVSFQVKGFQFLLEKMGLEKVQKAKREKLTMPECKPAQESSIICGQIIHKNPKYEIASYIDSCILGTYQQSLSQEENDKQNKLPANKQANQQNKESSAISSSAPSSLLIHKILPEEQCSKATLIKTPGQTWINNPTNWSEQKNGALNHNLIWTQMNGKQHSECYLTIELENKVFLSSIKIGFNLYWADYEDKVLGIPSSILVEYTSDLSIPFKPLTHLSTIQDQGYENFKVKVAAKNFERLREDGNGDVEKLLRANYNQEVKFLRFRFTRPIINFIENGSVLQTKLFENIAISLSFISVMGYHTNILNSQQITEKVISEQESSAIKLIGKLCNQSFSSTLNLIANNESILDKIKRHFEVMSLLLVNHEHCLAPVFLAIAGNNQEMGDWILTNFLDLNKVSSHAKMVSEIVCSQLSHTHKRVQKVHNFVLQSAVKEILTLQEVSSNQYQAAFHFNALLPFAETWATSIHISALDFSTQNHLASASGESNEKYSKLLLPVTQEMINNLIKLYKIFYQTSKYKLIIKIIITALNLPRPYVIAENISYEEEKVVRENLLLNTLNELWAQSKTDSKYLELIAPLILSNQRGVEWLLLDEQKKLLQMLGQLLNLIKQSNSSQQNMLIDYLNFLSAITTNTTIQEAICSQKMHINFYNCLKDNNKNSTKLIKTFQDPHMISIIVEILKNVALSSPEQAKIFAKVLSDDIKLLTSKRDMIYVTNLLVPLLNSEKTLSVAFHPFDSFSNKWLAEGKKILEYKRDRKGQQLPQDLSSKSASVLSSNLKRPNSIPSFATQLGKKEVVKGMFPCWDTLTQSLTTKLLWNDKQREAFNRNIELFTKKTNLFSQLSQPVKTQETDPTKKLPQMCYQWQLVQVQDKDCDPSMLELVKENVLKQGPFLIIIEGYNQEQKCVSGVFSSQSIQLQKVETESGEAQIIPRADDNFIFYYEENFQMHFDVPPDNSKQFGSLMLIEKTGAGLQFQYLENERIFISYQQQIPSVVDINLQEMTPIDTDTKNFPKDVPAEFELTKVEYWVLKPKEIQSSLLFSQNTSKHANSSSFLQNLHNNLLFQSQNLSASSIANYYRAVPVYYIPESLDIEKILSMVNVGGFWLSDEGKNTLSFKLRQNKKHQIQLNTKLAEIASEGTSSDGVIDLEFDALQLYENCTEITNPYLNPLTNKVDYLPIMPIFEMFSQEGGIQQIIEVIQASLKCWKNTERAGKWEVFMKELKKFSLLPNYFGLFMKNKDCIELLFELLAGLPDEIPSQDDKNKKLSGGYNVPPTTGTTTVTSTTTATTTTTTTTATTTASGAIKDKQNAAGSKKWDEEEQKAVNYSYQVLKDTFKLGQDNAVRAAALEHGLIEAILEKIAQTSKEIKRTFVADSTSNEEEQEDNNLTLTKQASEDDGKKKIVQKKGIGYGSDNTGQNQKWNTNDYIESKKARSESLKNLVAVLEAFLDFKNWEPPKLLVEQLMSSALLPLVESSLRSGSLLEMSKDKELVFTYLSLLRVIAKNSCLVPCLLPLDPRYIPKQTESVLFLIGQLKDTAKIFLSCMTAKTDNTSSQQQQEETANSKKLADEILLTFEAINDACKHYQQEHEEEEDLNSQQDAINQVLELPLPQKYKILLQDLRFDYTSFKNEQGKYKHHYSSSITTSYTPPQAKMVRLAQELADLSTALPIDHTNSIFVRCDTDRVDVMKCMVMGSKGTPYAHGAFIFDVYFSDEYPNQPPKCNLETTGAGKVRFNPNLYACGKVCLSLLGTWRGNASENWDPKISTLLQILVSLQAIIMSEEVYFNEPGFEGEAGSEEGERKNEAYSNIVRYCNIKYAMIDQIKNPPEGFQAVIMRHFYLKKQEILEECQKWIKYADVRQASYVGLVNDHNSSWCAEFKTKYPQMLREAVTELEEVLNSIPPPSAQETKLKLKNIKKKPKKLEKKQQYDITQGVAKIDDIDVKYDDEVEEKKEDNKEKDFIDINDEKVKDRWSRYIGAMGIDAVAKQSKCSVFLSGLGSLGVEISKNLVMSGIKRLTIHDSKKTQFSDLSGQFYLGEEDIGKNRAEQSLKKIRQLNHYVKVDTAMLDKELPETEEGLKEDLKLHDYNIVVLTEVLSMKKQILINEFCRSRGIKFISADVLGPWCRLFNDFGDKFEVIDKNGEDPQEVMIKNITNAEKGVVTLLPGVKHPFEDGEHVIFSEVLGMELQQEKGKEETQTMTMMGGDESSKPSINSTIHKIRVINSNSFEIGDTRGFTNYVRNGIAKNIKTPVNISFKSMANVFNVSKLDEVPFDPNLIIHDFEKIENPHILFLAFKVLEEYQSTHKGCLPQCWNADDAKQFLTLAEPVIAKYYPDSSQQPKNLKEILLRFALTVNSNVGPFAAFLGGFVTQEIVKAITNKYIPTSQVFFSDCMEIIPESGDLNINNYASYIEKNYALEFAPTNDRNDGIRHAIGNTLLNQIKFCNLFMIGCGAIGCELLKNFAMINLGTGVDKQNGKIGQLTITDPDHIEVSNLNRQFLFREKHLRKPKSQTAAASAIQMNPLLKDHILARLDKVHDGTINIFSDKFFSTLNVVANALDNVQARRYVDSRCVSNKKPLLESGTLGPKGHVQVILPYKTESYGSQQDPQEEGEIPHCTLKMFPEETLHCVEWARDKFGKLFTLRPKSVNKILEDSNYDPQGGQELKEFKEAIKLLEKRPQSFSDCIAYAVKKFYKYFRNDICQLMYTYPIDSKTKDGEPFWKLPKRPPTDISFDPNNQLHRDFVTALAVLRAKIFQVEYPKSFRTEAEKIKIAQEASIVKIEDFKPSENKAQAISSEVNKDKKTDENDKDEQEAQEEDQHSNKIMDEVAEKAMLMKKLSEIKKVIPEEYFKPNTEKHLLLAEEFEKDEDDNGHIDLIYAMANCRSTNYKLAPMDWIQVKIKAGRIVPALATTTATVAGLQTIELIKILKNEKLSNMKNAFLNLAVPLIQLTEPQKAEQIKIHEELEVTLWDRWEVSLGQNVTLKQVFQHFETKYKLNVCDIISGSKPIYLSTVMDIAGKEHEKEKTLNSQITDIIEVEDDYIDLIFTFSNKKGEKVKQTPLVRIQFK</sequence>
<dbReference type="GeneID" id="7825248"/>
<evidence type="ECO:0000256" key="8">
    <source>
        <dbReference type="SAM" id="Coils"/>
    </source>
</evidence>
<dbReference type="SMART" id="SM00547">
    <property type="entry name" value="ZnF_RBZ"/>
    <property type="match status" value="1"/>
</dbReference>
<feature type="region of interest" description="Disordered" evidence="9">
    <location>
        <begin position="2394"/>
        <end position="2413"/>
    </location>
</feature>
<feature type="compositionally biased region" description="Polar residues" evidence="9">
    <location>
        <begin position="2435"/>
        <end position="2459"/>
    </location>
</feature>
<evidence type="ECO:0000256" key="4">
    <source>
        <dbReference type="ARBA" id="ARBA00022723"/>
    </source>
</evidence>
<dbReference type="InterPro" id="IPR042449">
    <property type="entry name" value="Ub-E1_IAD_1"/>
</dbReference>
<dbReference type="InterPro" id="IPR042063">
    <property type="entry name" value="Ubi_acti_E1_SCCH"/>
</dbReference>
<dbReference type="InterPro" id="IPR042302">
    <property type="entry name" value="E1_FCCH_sf"/>
</dbReference>
<accession>I7ML74</accession>
<feature type="compositionally biased region" description="Low complexity" evidence="9">
    <location>
        <begin position="2787"/>
        <end position="2799"/>
    </location>
</feature>
<organism evidence="12 13">
    <name type="scientific">Tetrahymena thermophila (strain SB210)</name>
    <dbReference type="NCBI Taxonomy" id="312017"/>
    <lineage>
        <taxon>Eukaryota</taxon>
        <taxon>Sar</taxon>
        <taxon>Alveolata</taxon>
        <taxon>Ciliophora</taxon>
        <taxon>Intramacronucleata</taxon>
        <taxon>Oligohymenophorea</taxon>
        <taxon>Hymenostomatida</taxon>
        <taxon>Tetrahymenina</taxon>
        <taxon>Tetrahymenidae</taxon>
        <taxon>Tetrahymena</taxon>
    </lineage>
</organism>
<dbReference type="OrthoDB" id="293460at2759"/>
<dbReference type="Gene3D" id="4.10.1060.10">
    <property type="entry name" value="Zinc finger, RanBP2-type"/>
    <property type="match status" value="1"/>
</dbReference>
<comment type="pathway">
    <text evidence="1">Protein modification; protein ubiquitination.</text>
</comment>
<dbReference type="PROSITE" id="PS50199">
    <property type="entry name" value="ZF_RANBP2_2"/>
    <property type="match status" value="1"/>
</dbReference>
<dbReference type="InterPro" id="IPR001876">
    <property type="entry name" value="Znf_RanBP2"/>
</dbReference>
<dbReference type="InterPro" id="IPR019572">
    <property type="entry name" value="UBA_E1_SCCH"/>
</dbReference>
<dbReference type="SMART" id="SM00212">
    <property type="entry name" value="UBCc"/>
    <property type="match status" value="1"/>
</dbReference>
<keyword evidence="5 7" id="KW-0863">Zinc-finger</keyword>
<evidence type="ECO:0000256" key="3">
    <source>
        <dbReference type="ARBA" id="ARBA00022598"/>
    </source>
</evidence>
<feature type="region of interest" description="Disordered" evidence="9">
    <location>
        <begin position="4641"/>
        <end position="4667"/>
    </location>
</feature>
<dbReference type="InterPro" id="IPR018075">
    <property type="entry name" value="UBQ-activ_enz_E1"/>
</dbReference>
<feature type="region of interest" description="Disordered" evidence="9">
    <location>
        <begin position="2782"/>
        <end position="2803"/>
    </location>
</feature>
<dbReference type="PANTHER" id="PTHR10953">
    <property type="entry name" value="UBIQUITIN-ACTIVATING ENZYME E1"/>
    <property type="match status" value="1"/>
</dbReference>
<keyword evidence="13" id="KW-1185">Reference proteome</keyword>
<feature type="compositionally biased region" description="Low complexity" evidence="9">
    <location>
        <begin position="2744"/>
        <end position="2755"/>
    </location>
</feature>
<keyword evidence="8" id="KW-0175">Coiled coil</keyword>
<keyword evidence="3" id="KW-0436">Ligase</keyword>
<dbReference type="SUPFAM" id="SSF90209">
    <property type="entry name" value="Ran binding protein zinc finger-like"/>
    <property type="match status" value="1"/>
</dbReference>
<feature type="coiled-coil region" evidence="8">
    <location>
        <begin position="944"/>
        <end position="1000"/>
    </location>
</feature>
<dbReference type="InterPro" id="IPR045886">
    <property type="entry name" value="ThiF/MoeB/HesA"/>
</dbReference>
<comment type="similarity">
    <text evidence="2">Belongs to the ubiquitin-activating E1 family.</text>
</comment>
<name>I7ML74_TETTS</name>
<feature type="region of interest" description="Disordered" evidence="9">
    <location>
        <begin position="3346"/>
        <end position="3373"/>
    </location>
</feature>
<protein>
    <submittedName>
        <fullName evidence="12">Ubiquitin-activating enzyme E1</fullName>
    </submittedName>
</protein>
<dbReference type="InterPro" id="IPR000594">
    <property type="entry name" value="ThiF_NAD_FAD-bd"/>
</dbReference>
<evidence type="ECO:0000256" key="1">
    <source>
        <dbReference type="ARBA" id="ARBA00004906"/>
    </source>
</evidence>
<dbReference type="PROSITE" id="PS01358">
    <property type="entry name" value="ZF_RANBP2_1"/>
    <property type="match status" value="1"/>
</dbReference>
<feature type="region of interest" description="Disordered" evidence="9">
    <location>
        <begin position="2721"/>
        <end position="2764"/>
    </location>
</feature>
<dbReference type="Pfam" id="PF09358">
    <property type="entry name" value="E1_UFD"/>
    <property type="match status" value="1"/>
</dbReference>
<dbReference type="Gene3D" id="1.10.10.2660">
    <property type="entry name" value="Ubiquitin-activating enzyme E1, SCCH domain"/>
    <property type="match status" value="1"/>
</dbReference>
<evidence type="ECO:0000256" key="5">
    <source>
        <dbReference type="ARBA" id="ARBA00022771"/>
    </source>
</evidence>
<dbReference type="SUPFAM" id="SSF54495">
    <property type="entry name" value="UBC-like"/>
    <property type="match status" value="1"/>
</dbReference>
<dbReference type="GO" id="GO:0016925">
    <property type="term" value="P:protein sumoylation"/>
    <property type="evidence" value="ECO:0007669"/>
    <property type="project" value="TreeGrafter"/>
</dbReference>
<dbReference type="Pfam" id="PF00899">
    <property type="entry name" value="ThiF"/>
    <property type="match status" value="2"/>
</dbReference>
<feature type="region of interest" description="Disordered" evidence="9">
    <location>
        <begin position="6055"/>
        <end position="6086"/>
    </location>
</feature>
<proteinExistence type="inferred from homology"/>
<dbReference type="PROSITE" id="PS50127">
    <property type="entry name" value="UBC_2"/>
    <property type="match status" value="1"/>
</dbReference>
<evidence type="ECO:0000259" key="11">
    <source>
        <dbReference type="PROSITE" id="PS50199"/>
    </source>
</evidence>
<dbReference type="PANTHER" id="PTHR10953:SF4">
    <property type="entry name" value="UBIQUITIN-ACTIVATING ENZYME E1 C-TERMINAL DOMAIN-CONTAINING PROTEIN"/>
    <property type="match status" value="1"/>
</dbReference>
<gene>
    <name evidence="12" type="ORF">TTHERM_00149190</name>
</gene>
<dbReference type="InterPro" id="IPR000608">
    <property type="entry name" value="UBC"/>
</dbReference>
<dbReference type="Gene3D" id="3.10.110.10">
    <property type="entry name" value="Ubiquitin Conjugating Enzyme"/>
    <property type="match status" value="1"/>
</dbReference>
<dbReference type="Pfam" id="PF10585">
    <property type="entry name" value="UBA_E1_SCCH"/>
    <property type="match status" value="1"/>
</dbReference>
<feature type="compositionally biased region" description="Polar residues" evidence="9">
    <location>
        <begin position="2394"/>
        <end position="2409"/>
    </location>
</feature>